<evidence type="ECO:0000256" key="4">
    <source>
        <dbReference type="ARBA" id="ARBA00023187"/>
    </source>
</evidence>
<keyword evidence="6" id="KW-0131">Cell cycle</keyword>
<dbReference type="FunFam" id="3.40.30.10:FF:000059">
    <property type="entry name" value="Thioredoxin-like protein"/>
    <property type="match status" value="1"/>
</dbReference>
<evidence type="ECO:0000256" key="10">
    <source>
        <dbReference type="PIRNR" id="PIRNR017199"/>
    </source>
</evidence>
<evidence type="ECO:0000313" key="12">
    <source>
        <dbReference type="Proteomes" id="UP001140949"/>
    </source>
</evidence>
<evidence type="ECO:0000313" key="11">
    <source>
        <dbReference type="EMBL" id="KAJ6793594.1"/>
    </source>
</evidence>
<evidence type="ECO:0000256" key="8">
    <source>
        <dbReference type="ARBA" id="ARBA00063722"/>
    </source>
</evidence>
<evidence type="ECO:0000256" key="3">
    <source>
        <dbReference type="ARBA" id="ARBA00022664"/>
    </source>
</evidence>
<dbReference type="GO" id="GO:0046540">
    <property type="term" value="C:U4/U6 x U5 tri-snRNP complex"/>
    <property type="evidence" value="ECO:0007669"/>
    <property type="project" value="UniProtKB-UniRule"/>
</dbReference>
<dbReference type="Pfam" id="PF02966">
    <property type="entry name" value="DIM1"/>
    <property type="match status" value="1"/>
</dbReference>
<protein>
    <recommendedName>
        <fullName evidence="9">Thioredoxin-like protein 4B</fullName>
    </recommendedName>
</protein>
<dbReference type="GO" id="GO:0005682">
    <property type="term" value="C:U5 snRNP"/>
    <property type="evidence" value="ECO:0007669"/>
    <property type="project" value="TreeGrafter"/>
</dbReference>
<comment type="subunit">
    <text evidence="8">Homodimer. Interacts with the U5-102 kDa protein subunit of the spliceosome.</text>
</comment>
<dbReference type="GO" id="GO:0005681">
    <property type="term" value="C:spliceosomal complex"/>
    <property type="evidence" value="ECO:0007669"/>
    <property type="project" value="TreeGrafter"/>
</dbReference>
<keyword evidence="3 10" id="KW-0507">mRNA processing</keyword>
<dbReference type="PANTHER" id="PTHR12052">
    <property type="entry name" value="THIOREDOXIN-LIKE PROTEN 4A, 4B"/>
    <property type="match status" value="1"/>
</dbReference>
<accession>A0AAX6DP99</accession>
<dbReference type="Gene3D" id="3.40.30.10">
    <property type="entry name" value="Glutaredoxin"/>
    <property type="match status" value="1"/>
</dbReference>
<dbReference type="AlphaFoldDB" id="A0AAX6DP99"/>
<dbReference type="SMART" id="SM01410">
    <property type="entry name" value="DIM1"/>
    <property type="match status" value="1"/>
</dbReference>
<comment type="subcellular location">
    <subcellularLocation>
        <location evidence="1 10">Nucleus</location>
    </subcellularLocation>
</comment>
<comment type="caution">
    <text evidence="11">The sequence shown here is derived from an EMBL/GenBank/DDBJ whole genome shotgun (WGS) entry which is preliminary data.</text>
</comment>
<dbReference type="InterPro" id="IPR004123">
    <property type="entry name" value="Dim1"/>
</dbReference>
<reference evidence="11" key="2">
    <citation type="submission" date="2023-04" db="EMBL/GenBank/DDBJ databases">
        <authorList>
            <person name="Bruccoleri R.E."/>
            <person name="Oakeley E.J."/>
            <person name="Faust A.-M."/>
            <person name="Dessus-Babus S."/>
            <person name="Altorfer M."/>
            <person name="Burckhardt D."/>
            <person name="Oertli M."/>
            <person name="Naumann U."/>
            <person name="Petersen F."/>
            <person name="Wong J."/>
        </authorList>
    </citation>
    <scope>NUCLEOTIDE SEQUENCE</scope>
    <source>
        <strain evidence="11">GSM-AAB239-AS_SAM_17_03QT</strain>
        <tissue evidence="11">Leaf</tissue>
    </source>
</reference>
<proteinExistence type="inferred from homology"/>
<dbReference type="PIRSF" id="PIRSF017199">
    <property type="entry name" value="mRNA_splic_U5"/>
    <property type="match status" value="1"/>
</dbReference>
<dbReference type="SUPFAM" id="SSF52833">
    <property type="entry name" value="Thioredoxin-like"/>
    <property type="match status" value="1"/>
</dbReference>
<evidence type="ECO:0000256" key="5">
    <source>
        <dbReference type="ARBA" id="ARBA00023242"/>
    </source>
</evidence>
<evidence type="ECO:0000256" key="2">
    <source>
        <dbReference type="ARBA" id="ARBA00008241"/>
    </source>
</evidence>
<comment type="similarity">
    <text evidence="2 10">Belongs to the DIM1 family.</text>
</comment>
<dbReference type="PANTHER" id="PTHR12052:SF4">
    <property type="entry name" value="THIOREDOXIN-LIKE PROTEIN 4B"/>
    <property type="match status" value="1"/>
</dbReference>
<gene>
    <name evidence="11" type="ORF">M6B38_234900</name>
</gene>
<dbReference type="Proteomes" id="UP001140949">
    <property type="component" value="Unassembled WGS sequence"/>
</dbReference>
<evidence type="ECO:0000256" key="6">
    <source>
        <dbReference type="ARBA" id="ARBA00023306"/>
    </source>
</evidence>
<keyword evidence="4 10" id="KW-0508">mRNA splicing</keyword>
<dbReference type="GO" id="GO:0000398">
    <property type="term" value="P:mRNA splicing, via spliceosome"/>
    <property type="evidence" value="ECO:0007669"/>
    <property type="project" value="InterPro"/>
</dbReference>
<dbReference type="EMBL" id="JANAVB010042820">
    <property type="protein sequence ID" value="KAJ6793594.1"/>
    <property type="molecule type" value="Genomic_DNA"/>
</dbReference>
<comment type="function">
    <text evidence="7">Essential role in pre-mRNA splicing. Required in cell cycle progression for S/G(2) transition.</text>
</comment>
<evidence type="ECO:0000256" key="7">
    <source>
        <dbReference type="ARBA" id="ARBA00060348"/>
    </source>
</evidence>
<evidence type="ECO:0000256" key="1">
    <source>
        <dbReference type="ARBA" id="ARBA00004123"/>
    </source>
</evidence>
<dbReference type="InterPro" id="IPR036249">
    <property type="entry name" value="Thioredoxin-like_sf"/>
</dbReference>
<sequence length="152" mass="17458">MSSFLLPLLTKKREVDTIIRDTLDNLLVLRFGRPQDPVCLHLDDILCKSSREISKFATIALVDIDAEEIQVYVKYFDITLIPSTIFFFNAHHMKMDSGSADHTKWIGSFHSKQDFIDVVEALFRGAMKGKMIVSCPLPPDRIPRFQLLFKDL</sequence>
<name>A0AAX6DP99_IRIPA</name>
<evidence type="ECO:0000256" key="9">
    <source>
        <dbReference type="ARBA" id="ARBA00074495"/>
    </source>
</evidence>
<reference evidence="11" key="1">
    <citation type="journal article" date="2023" name="GigaByte">
        <title>Genome assembly of the bearded iris, Iris pallida Lam.</title>
        <authorList>
            <person name="Bruccoleri R.E."/>
            <person name="Oakeley E.J."/>
            <person name="Faust A.M.E."/>
            <person name="Altorfer M."/>
            <person name="Dessus-Babus S."/>
            <person name="Burckhardt D."/>
            <person name="Oertli M."/>
            <person name="Naumann U."/>
            <person name="Petersen F."/>
            <person name="Wong J."/>
        </authorList>
    </citation>
    <scope>NUCLEOTIDE SEQUENCE</scope>
    <source>
        <strain evidence="11">GSM-AAB239-AS_SAM_17_03QT</strain>
    </source>
</reference>
<keyword evidence="12" id="KW-1185">Reference proteome</keyword>
<organism evidence="11 12">
    <name type="scientific">Iris pallida</name>
    <name type="common">Sweet iris</name>
    <dbReference type="NCBI Taxonomy" id="29817"/>
    <lineage>
        <taxon>Eukaryota</taxon>
        <taxon>Viridiplantae</taxon>
        <taxon>Streptophyta</taxon>
        <taxon>Embryophyta</taxon>
        <taxon>Tracheophyta</taxon>
        <taxon>Spermatophyta</taxon>
        <taxon>Magnoliopsida</taxon>
        <taxon>Liliopsida</taxon>
        <taxon>Asparagales</taxon>
        <taxon>Iridaceae</taxon>
        <taxon>Iridoideae</taxon>
        <taxon>Irideae</taxon>
        <taxon>Iris</taxon>
    </lineage>
</organism>
<keyword evidence="5 10" id="KW-0539">Nucleus</keyword>